<evidence type="ECO:0000313" key="2">
    <source>
        <dbReference type="EMBL" id="KAG7155887.1"/>
    </source>
</evidence>
<dbReference type="Proteomes" id="UP000747542">
    <property type="component" value="Unassembled WGS sequence"/>
</dbReference>
<reference evidence="2" key="1">
    <citation type="journal article" date="2021" name="Sci. Adv.">
        <title>The American lobster genome reveals insights on longevity, neural, and immune adaptations.</title>
        <authorList>
            <person name="Polinski J.M."/>
            <person name="Zimin A.V."/>
            <person name="Clark K.F."/>
            <person name="Kohn A.B."/>
            <person name="Sadowski N."/>
            <person name="Timp W."/>
            <person name="Ptitsyn A."/>
            <person name="Khanna P."/>
            <person name="Romanova D.Y."/>
            <person name="Williams P."/>
            <person name="Greenwood S.J."/>
            <person name="Moroz L.L."/>
            <person name="Walt D.R."/>
            <person name="Bodnar A.G."/>
        </authorList>
    </citation>
    <scope>NUCLEOTIDE SEQUENCE</scope>
    <source>
        <strain evidence="2">GMGI-L3</strain>
    </source>
</reference>
<name>A0A8J5MLR7_HOMAM</name>
<dbReference type="AlphaFoldDB" id="A0A8J5MLR7"/>
<comment type="caution">
    <text evidence="2">The sequence shown here is derived from an EMBL/GenBank/DDBJ whole genome shotgun (WGS) entry which is preliminary data.</text>
</comment>
<protein>
    <submittedName>
        <fullName evidence="2">Uncharacterized protein</fullName>
    </submittedName>
</protein>
<evidence type="ECO:0000256" key="1">
    <source>
        <dbReference type="SAM" id="MobiDB-lite"/>
    </source>
</evidence>
<dbReference type="EMBL" id="JAHLQT010040257">
    <property type="protein sequence ID" value="KAG7155887.1"/>
    <property type="molecule type" value="Genomic_DNA"/>
</dbReference>
<sequence>MAECGWPGGCGNTSLMSDFCVFQECYCKCHASPSFYLQSQATVRVAPDSPLKAKPAVLSRPPPPMGQANASATYR</sequence>
<organism evidence="2 3">
    <name type="scientific">Homarus americanus</name>
    <name type="common">American lobster</name>
    <dbReference type="NCBI Taxonomy" id="6706"/>
    <lineage>
        <taxon>Eukaryota</taxon>
        <taxon>Metazoa</taxon>
        <taxon>Ecdysozoa</taxon>
        <taxon>Arthropoda</taxon>
        <taxon>Crustacea</taxon>
        <taxon>Multicrustacea</taxon>
        <taxon>Malacostraca</taxon>
        <taxon>Eumalacostraca</taxon>
        <taxon>Eucarida</taxon>
        <taxon>Decapoda</taxon>
        <taxon>Pleocyemata</taxon>
        <taxon>Astacidea</taxon>
        <taxon>Nephropoidea</taxon>
        <taxon>Nephropidae</taxon>
        <taxon>Homarus</taxon>
    </lineage>
</organism>
<gene>
    <name evidence="2" type="ORF">Hamer_G012022</name>
</gene>
<feature type="region of interest" description="Disordered" evidence="1">
    <location>
        <begin position="53"/>
        <end position="75"/>
    </location>
</feature>
<proteinExistence type="predicted"/>
<accession>A0A8J5MLR7</accession>
<evidence type="ECO:0000313" key="3">
    <source>
        <dbReference type="Proteomes" id="UP000747542"/>
    </source>
</evidence>
<keyword evidence="3" id="KW-1185">Reference proteome</keyword>